<gene>
    <name evidence="1" type="ORF">RPERSI_LOCUS17076</name>
</gene>
<dbReference type="EMBL" id="CAJVQC010043288">
    <property type="protein sequence ID" value="CAG8777167.1"/>
    <property type="molecule type" value="Genomic_DNA"/>
</dbReference>
<sequence>MPLQFWYLLQEPLFDPDIIPVNNADNDTVSGEDAVTSNLHITQDEARKIHETSLIVFRRLIEILRSKIQYPPDTEWSEWTKDVKEQFKIYRRDVGDTVMNSYYILRDQMLAFFVDLAITQLNSPGRNPSQWQDLESTLFCIKSIAEAVDNNENVYLPRLFGAEVYGMLPLQGHMRLRNTALSLIGSYADWFKSHPQYILSALNYLIPALSDAELAFSAAMSFKEVCDACRDSLVGDIDNLVNMYMVVGPHIQ</sequence>
<organism evidence="1 2">
    <name type="scientific">Racocetra persica</name>
    <dbReference type="NCBI Taxonomy" id="160502"/>
    <lineage>
        <taxon>Eukaryota</taxon>
        <taxon>Fungi</taxon>
        <taxon>Fungi incertae sedis</taxon>
        <taxon>Mucoromycota</taxon>
        <taxon>Glomeromycotina</taxon>
        <taxon>Glomeromycetes</taxon>
        <taxon>Diversisporales</taxon>
        <taxon>Gigasporaceae</taxon>
        <taxon>Racocetra</taxon>
    </lineage>
</organism>
<keyword evidence="2" id="KW-1185">Reference proteome</keyword>
<accession>A0ACA9R5B7</accession>
<comment type="caution">
    <text evidence="1">The sequence shown here is derived from an EMBL/GenBank/DDBJ whole genome shotgun (WGS) entry which is preliminary data.</text>
</comment>
<protein>
    <submittedName>
        <fullName evidence="1">36018_t:CDS:1</fullName>
    </submittedName>
</protein>
<feature type="non-terminal residue" evidence="1">
    <location>
        <position position="252"/>
    </location>
</feature>
<name>A0ACA9R5B7_9GLOM</name>
<dbReference type="Proteomes" id="UP000789920">
    <property type="component" value="Unassembled WGS sequence"/>
</dbReference>
<reference evidence="1" key="1">
    <citation type="submission" date="2021-06" db="EMBL/GenBank/DDBJ databases">
        <authorList>
            <person name="Kallberg Y."/>
            <person name="Tangrot J."/>
            <person name="Rosling A."/>
        </authorList>
    </citation>
    <scope>NUCLEOTIDE SEQUENCE</scope>
    <source>
        <strain evidence="1">MA461A</strain>
    </source>
</reference>
<evidence type="ECO:0000313" key="2">
    <source>
        <dbReference type="Proteomes" id="UP000789920"/>
    </source>
</evidence>
<proteinExistence type="predicted"/>
<evidence type="ECO:0000313" key="1">
    <source>
        <dbReference type="EMBL" id="CAG8777167.1"/>
    </source>
</evidence>